<accession>A0A8S5NNP2</accession>
<organism evidence="1">
    <name type="scientific">Myoviridae sp. ctj3P51</name>
    <dbReference type="NCBI Taxonomy" id="2826687"/>
    <lineage>
        <taxon>Viruses</taxon>
        <taxon>Duplodnaviria</taxon>
        <taxon>Heunggongvirae</taxon>
        <taxon>Uroviricota</taxon>
        <taxon>Caudoviricetes</taxon>
    </lineage>
</organism>
<name>A0A8S5NNP2_9CAUD</name>
<protein>
    <submittedName>
        <fullName evidence="1">Uncharacterized protein</fullName>
    </submittedName>
</protein>
<proteinExistence type="predicted"/>
<sequence>MSSGSKKIFHEQREIKCLIICFLAGALRGPFLIVNKLLNY</sequence>
<evidence type="ECO:0000313" key="1">
    <source>
        <dbReference type="EMBL" id="DAD96429.1"/>
    </source>
</evidence>
<reference evidence="1" key="1">
    <citation type="journal article" date="2021" name="Proc. Natl. Acad. Sci. U.S.A.">
        <title>A Catalog of Tens of Thousands of Viruses from Human Metagenomes Reveals Hidden Associations with Chronic Diseases.</title>
        <authorList>
            <person name="Tisza M.J."/>
            <person name="Buck C.B."/>
        </authorList>
    </citation>
    <scope>NUCLEOTIDE SEQUENCE</scope>
    <source>
        <strain evidence="1">Ctj3P51</strain>
    </source>
</reference>
<dbReference type="EMBL" id="BK015217">
    <property type="protein sequence ID" value="DAD96429.1"/>
    <property type="molecule type" value="Genomic_DNA"/>
</dbReference>